<dbReference type="OrthoDB" id="1844048at2759"/>
<dbReference type="Proteomes" id="UP000224567">
    <property type="component" value="Unassembled WGS sequence"/>
</dbReference>
<organism evidence="2 3">
    <name type="scientific">Capsicum baccatum</name>
    <name type="common">Peruvian pepper</name>
    <dbReference type="NCBI Taxonomy" id="33114"/>
    <lineage>
        <taxon>Eukaryota</taxon>
        <taxon>Viridiplantae</taxon>
        <taxon>Streptophyta</taxon>
        <taxon>Embryophyta</taxon>
        <taxon>Tracheophyta</taxon>
        <taxon>Spermatophyta</taxon>
        <taxon>Magnoliopsida</taxon>
        <taxon>eudicotyledons</taxon>
        <taxon>Gunneridae</taxon>
        <taxon>Pentapetalae</taxon>
        <taxon>asterids</taxon>
        <taxon>lamiids</taxon>
        <taxon>Solanales</taxon>
        <taxon>Solanaceae</taxon>
        <taxon>Solanoideae</taxon>
        <taxon>Capsiceae</taxon>
        <taxon>Capsicum</taxon>
    </lineage>
</organism>
<dbReference type="AlphaFoldDB" id="A0A2G2WY77"/>
<evidence type="ECO:0000256" key="1">
    <source>
        <dbReference type="SAM" id="MobiDB-lite"/>
    </source>
</evidence>
<evidence type="ECO:0000313" key="3">
    <source>
        <dbReference type="Proteomes" id="UP000224567"/>
    </source>
</evidence>
<feature type="region of interest" description="Disordered" evidence="1">
    <location>
        <begin position="185"/>
        <end position="220"/>
    </location>
</feature>
<evidence type="ECO:0008006" key="4">
    <source>
        <dbReference type="Google" id="ProtNLM"/>
    </source>
</evidence>
<name>A0A2G2WY77_CAPBA</name>
<dbReference type="EMBL" id="MLFT02000004">
    <property type="protein sequence ID" value="PHT50188.1"/>
    <property type="molecule type" value="Genomic_DNA"/>
</dbReference>
<proteinExistence type="predicted"/>
<reference evidence="3" key="2">
    <citation type="journal article" date="2017" name="J. Anim. Genet.">
        <title>Multiple reference genome sequences of hot pepper reveal the massive evolution of plant disease resistance genes by retroduplication.</title>
        <authorList>
            <person name="Kim S."/>
            <person name="Park J."/>
            <person name="Yeom S.-I."/>
            <person name="Kim Y.-M."/>
            <person name="Seo E."/>
            <person name="Kim K.-T."/>
            <person name="Kim M.-S."/>
            <person name="Lee J.M."/>
            <person name="Cheong K."/>
            <person name="Shin H.-S."/>
            <person name="Kim S.-B."/>
            <person name="Han K."/>
            <person name="Lee J."/>
            <person name="Park M."/>
            <person name="Lee H.-A."/>
            <person name="Lee H.-Y."/>
            <person name="Lee Y."/>
            <person name="Oh S."/>
            <person name="Lee J.H."/>
            <person name="Choi E."/>
            <person name="Choi E."/>
            <person name="Lee S.E."/>
            <person name="Jeon J."/>
            <person name="Kim H."/>
            <person name="Choi G."/>
            <person name="Song H."/>
            <person name="Lee J."/>
            <person name="Lee S.-C."/>
            <person name="Kwon J.-K."/>
            <person name="Lee H.-Y."/>
            <person name="Koo N."/>
            <person name="Hong Y."/>
            <person name="Kim R.W."/>
            <person name="Kang W.-H."/>
            <person name="Huh J.H."/>
            <person name="Kang B.-C."/>
            <person name="Yang T.-J."/>
            <person name="Lee Y.-H."/>
            <person name="Bennetzen J.L."/>
            <person name="Choi D."/>
        </authorList>
    </citation>
    <scope>NUCLEOTIDE SEQUENCE [LARGE SCALE GENOMIC DNA]</scope>
    <source>
        <strain evidence="3">cv. PBC81</strain>
    </source>
</reference>
<dbReference type="PANTHER" id="PTHR34723">
    <property type="entry name" value="PROTEIN CBG17025"/>
    <property type="match status" value="1"/>
</dbReference>
<gene>
    <name evidence="2" type="ORF">CQW23_09935</name>
</gene>
<sequence length="359" mass="39517">MPRCHDDLVPVCHGAKVPRCLGAMVPWRHGALVPRCHGALVPWFHAAMVPWRHDAKLPWCHGSAVPQCRGAMVPRCTDIQLEKDTTMAGYYMSVGVCHWRRLKHCTDGKKTSNGGMPPCTEVVLGTSRSTYAALRIAENLQLQCHCFFAKGPLISFPLFVPVLSWLFDALGRPPKEPFPVRPQWHAATRTHRGSSSSSPPIANGFGTGTPVPSPQSQSFSQSYGSIVPTSLSYIIPSTRGYSPWRPDAVISTTRRGRHSVLRIFKGHQERTKHHAMCGALLATRPYLRLSRFLVPRRLGAMVPWCLGALVPWCHGATVLSCLGSMVPWCLGAMVPRCHGAMVPRCTDILLDKDNTTAGH</sequence>
<comment type="caution">
    <text evidence="2">The sequence shown here is derived from an EMBL/GenBank/DDBJ whole genome shotgun (WGS) entry which is preliminary data.</text>
</comment>
<reference evidence="2 3" key="1">
    <citation type="journal article" date="2017" name="Genome Biol.">
        <title>New reference genome sequences of hot pepper reveal the massive evolution of plant disease-resistance genes by retroduplication.</title>
        <authorList>
            <person name="Kim S."/>
            <person name="Park J."/>
            <person name="Yeom S.I."/>
            <person name="Kim Y.M."/>
            <person name="Seo E."/>
            <person name="Kim K.T."/>
            <person name="Kim M.S."/>
            <person name="Lee J.M."/>
            <person name="Cheong K."/>
            <person name="Shin H.S."/>
            <person name="Kim S.B."/>
            <person name="Han K."/>
            <person name="Lee J."/>
            <person name="Park M."/>
            <person name="Lee H.A."/>
            <person name="Lee H.Y."/>
            <person name="Lee Y."/>
            <person name="Oh S."/>
            <person name="Lee J.H."/>
            <person name="Choi E."/>
            <person name="Choi E."/>
            <person name="Lee S.E."/>
            <person name="Jeon J."/>
            <person name="Kim H."/>
            <person name="Choi G."/>
            <person name="Song H."/>
            <person name="Lee J."/>
            <person name="Lee S.C."/>
            <person name="Kwon J.K."/>
            <person name="Lee H.Y."/>
            <person name="Koo N."/>
            <person name="Hong Y."/>
            <person name="Kim R.W."/>
            <person name="Kang W.H."/>
            <person name="Huh J.H."/>
            <person name="Kang B.C."/>
            <person name="Yang T.J."/>
            <person name="Lee Y.H."/>
            <person name="Bennetzen J.L."/>
            <person name="Choi D."/>
        </authorList>
    </citation>
    <scope>NUCLEOTIDE SEQUENCE [LARGE SCALE GENOMIC DNA]</scope>
    <source>
        <strain evidence="3">cv. PBC81</strain>
    </source>
</reference>
<dbReference type="STRING" id="33114.A0A2G2WY77"/>
<keyword evidence="3" id="KW-1185">Reference proteome</keyword>
<evidence type="ECO:0000313" key="2">
    <source>
        <dbReference type="EMBL" id="PHT50188.1"/>
    </source>
</evidence>
<accession>A0A2G2WY77</accession>
<dbReference type="PANTHER" id="PTHR34723:SF8">
    <property type="entry name" value="PROTEIN CBG17025"/>
    <property type="match status" value="1"/>
</dbReference>
<protein>
    <recommendedName>
        <fullName evidence="4">Protein TAR1</fullName>
    </recommendedName>
</protein>